<proteinExistence type="predicted"/>
<keyword evidence="3" id="KW-1185">Reference proteome</keyword>
<evidence type="ECO:0000256" key="1">
    <source>
        <dbReference type="SAM" id="SignalP"/>
    </source>
</evidence>
<keyword evidence="1" id="KW-0732">Signal</keyword>
<gene>
    <name evidence="2" type="ORF">JG688_00007591</name>
</gene>
<protein>
    <submittedName>
        <fullName evidence="2">Uncharacterized protein</fullName>
    </submittedName>
</protein>
<dbReference type="EMBL" id="JAENGY010000369">
    <property type="protein sequence ID" value="KAG6964706.1"/>
    <property type="molecule type" value="Genomic_DNA"/>
</dbReference>
<sequence length="147" mass="17386">MHTTRTLWVFWNYFVYYLQDAECRQSPKDHRRPKAFHGAEHTRVTTNPHQQKPLVAAPKTITLFDPQQKRKQYEECERLVNKIFPVTVRGIEWKREGSLKQRDGDSCCPLVLLFFECAVRDIVLPKSPSNALLRYFRLSFLLKALHV</sequence>
<organism evidence="2 3">
    <name type="scientific">Phytophthora aleatoria</name>
    <dbReference type="NCBI Taxonomy" id="2496075"/>
    <lineage>
        <taxon>Eukaryota</taxon>
        <taxon>Sar</taxon>
        <taxon>Stramenopiles</taxon>
        <taxon>Oomycota</taxon>
        <taxon>Peronosporomycetes</taxon>
        <taxon>Peronosporales</taxon>
        <taxon>Peronosporaceae</taxon>
        <taxon>Phytophthora</taxon>
    </lineage>
</organism>
<evidence type="ECO:0000313" key="3">
    <source>
        <dbReference type="Proteomes" id="UP000709295"/>
    </source>
</evidence>
<accession>A0A8J5J5S7</accession>
<comment type="caution">
    <text evidence="2">The sequence shown here is derived from an EMBL/GenBank/DDBJ whole genome shotgun (WGS) entry which is preliminary data.</text>
</comment>
<feature type="chain" id="PRO_5035159744" evidence="1">
    <location>
        <begin position="24"/>
        <end position="147"/>
    </location>
</feature>
<reference evidence="2" key="1">
    <citation type="submission" date="2021-01" db="EMBL/GenBank/DDBJ databases">
        <title>Phytophthora aleatoria, a newly-described species from Pinus radiata is distinct from Phytophthora cactorum isolates based on comparative genomics.</title>
        <authorList>
            <person name="Mcdougal R."/>
            <person name="Panda P."/>
            <person name="Williams N."/>
            <person name="Studholme D.J."/>
        </authorList>
    </citation>
    <scope>NUCLEOTIDE SEQUENCE</scope>
    <source>
        <strain evidence="2">NZFS 4037</strain>
    </source>
</reference>
<feature type="signal peptide" evidence="1">
    <location>
        <begin position="1"/>
        <end position="23"/>
    </location>
</feature>
<dbReference type="Proteomes" id="UP000709295">
    <property type="component" value="Unassembled WGS sequence"/>
</dbReference>
<evidence type="ECO:0000313" key="2">
    <source>
        <dbReference type="EMBL" id="KAG6964706.1"/>
    </source>
</evidence>
<dbReference type="AlphaFoldDB" id="A0A8J5J5S7"/>
<name>A0A8J5J5S7_9STRA</name>